<feature type="chain" id="PRO_5003622945" description="Carbohydrate-binding domain-containing protein" evidence="1">
    <location>
        <begin position="23"/>
        <end position="235"/>
    </location>
</feature>
<dbReference type="EMBL" id="CP003260">
    <property type="protein sequence ID" value="AFG35525.1"/>
    <property type="molecule type" value="Genomic_DNA"/>
</dbReference>
<feature type="signal peptide" evidence="1">
    <location>
        <begin position="1"/>
        <end position="22"/>
    </location>
</feature>
<dbReference type="RefSeq" id="WP_014451962.1">
    <property type="nucleotide sequence ID" value="NC_017095.1"/>
</dbReference>
<dbReference type="PATRIC" id="fig|771875.3.peg.1462"/>
<reference evidence="2" key="1">
    <citation type="submission" date="2012-03" db="EMBL/GenBank/DDBJ databases">
        <title>Complete sequence of Fervidobacterium pennivorans DSM 9078.</title>
        <authorList>
            <consortium name="US DOE Joint Genome Institute"/>
            <person name="Lucas S."/>
            <person name="Han J."/>
            <person name="Lapidus A."/>
            <person name="Cheng J.-F."/>
            <person name="Goodwin L."/>
            <person name="Pitluck S."/>
            <person name="Peters L."/>
            <person name="Ovchinnikova G."/>
            <person name="Lu M."/>
            <person name="Detter J.C."/>
            <person name="Han C."/>
            <person name="Tapia R."/>
            <person name="Land M."/>
            <person name="Hauser L."/>
            <person name="Kyrpides N."/>
            <person name="Ivanova N."/>
            <person name="Pagani I."/>
            <person name="Noll K.M."/>
            <person name="Woyke T."/>
        </authorList>
    </citation>
    <scope>NUCLEOTIDE SEQUENCE</scope>
    <source>
        <strain evidence="2">DSM 9078</strain>
    </source>
</reference>
<evidence type="ECO:0000256" key="1">
    <source>
        <dbReference type="SAM" id="SignalP"/>
    </source>
</evidence>
<dbReference type="OrthoDB" id="48919at2"/>
<name>H9UDD2_FERPD</name>
<keyword evidence="1" id="KW-0732">Signal</keyword>
<organism evidence="2 3">
    <name type="scientific">Fervidobacterium pennivorans (strain DSM 9078 / Ven5)</name>
    <dbReference type="NCBI Taxonomy" id="771875"/>
    <lineage>
        <taxon>Bacteria</taxon>
        <taxon>Thermotogati</taxon>
        <taxon>Thermotogota</taxon>
        <taxon>Thermotogae</taxon>
        <taxon>Thermotogales</taxon>
        <taxon>Fervidobacteriaceae</taxon>
        <taxon>Fervidobacterium</taxon>
    </lineage>
</organism>
<gene>
    <name evidence="2" type="ordered locus">Ferpe_1456</name>
</gene>
<dbReference type="AlphaFoldDB" id="H9UDD2"/>
<dbReference type="STRING" id="771875.Ferpe_1456"/>
<dbReference type="eggNOG" id="COG1572">
    <property type="taxonomic scope" value="Bacteria"/>
</dbReference>
<keyword evidence="3" id="KW-1185">Reference proteome</keyword>
<proteinExistence type="predicted"/>
<evidence type="ECO:0000313" key="3">
    <source>
        <dbReference type="Proteomes" id="UP000007384"/>
    </source>
</evidence>
<dbReference type="KEGG" id="fpe:Ferpe_1456"/>
<dbReference type="Proteomes" id="UP000007384">
    <property type="component" value="Chromosome"/>
</dbReference>
<evidence type="ECO:0000313" key="2">
    <source>
        <dbReference type="EMBL" id="AFG35525.1"/>
    </source>
</evidence>
<protein>
    <recommendedName>
        <fullName evidence="4">Carbohydrate-binding domain-containing protein</fullName>
    </recommendedName>
</protein>
<sequence>MKKVLWLFIAVLMALVVTSCVEQPQPQPQPIGKTITVDGALTEWGTLLVTDLATDSKWGSANELYAAGICFDATQLYIGGEYTKEGYNNFMVIVDISGVEGATNTAQHEWENRMYAVENGDIDLVIEAWDNGFEAWKVTPDGFVKITDSVSKAFNAGEHIKAEFAIPLEIFGITKASTELTVKAAFVLTGGTSDNGTVQWAADFLPEQEATPVSGDSGYQAPLVLKSMITYSPEH</sequence>
<dbReference type="PROSITE" id="PS51257">
    <property type="entry name" value="PROKAR_LIPOPROTEIN"/>
    <property type="match status" value="1"/>
</dbReference>
<dbReference type="HOGENOM" id="CLU_1178795_0_0_0"/>
<accession>H9UDD2</accession>
<evidence type="ECO:0008006" key="4">
    <source>
        <dbReference type="Google" id="ProtNLM"/>
    </source>
</evidence>